<dbReference type="Proteomes" id="UP000250235">
    <property type="component" value="Unassembled WGS sequence"/>
</dbReference>
<name>A0A2Z6ZRI7_9LAMI</name>
<keyword evidence="2" id="KW-1185">Reference proteome</keyword>
<dbReference type="AlphaFoldDB" id="A0A2Z6ZRI7"/>
<evidence type="ECO:0000313" key="1">
    <source>
        <dbReference type="EMBL" id="KZT75509.1"/>
    </source>
</evidence>
<proteinExistence type="predicted"/>
<sequence length="111" mass="12250">MQGGRAIAHAGRAPAARSGRLVALLDAARCCWLRKTLRCGREKMHDVEPPLRATLADRCAMLRRAGCAQARWPRDVARDIVRRRAIFSCGGRRPAAAPAPLRRRSDDVVLV</sequence>
<reference evidence="1 2" key="1">
    <citation type="journal article" date="2015" name="Proc. Natl. Acad. Sci. U.S.A.">
        <title>The resurrection genome of Boea hygrometrica: A blueprint for survival of dehydration.</title>
        <authorList>
            <person name="Xiao L."/>
            <person name="Yang G."/>
            <person name="Zhang L."/>
            <person name="Yang X."/>
            <person name="Zhao S."/>
            <person name="Ji Z."/>
            <person name="Zhou Q."/>
            <person name="Hu M."/>
            <person name="Wang Y."/>
            <person name="Chen M."/>
            <person name="Xu Y."/>
            <person name="Jin H."/>
            <person name="Xiao X."/>
            <person name="Hu G."/>
            <person name="Bao F."/>
            <person name="Hu Y."/>
            <person name="Wan P."/>
            <person name="Li L."/>
            <person name="Deng X."/>
            <person name="Kuang T."/>
            <person name="Xiang C."/>
            <person name="Zhu J.K."/>
            <person name="Oliver M.J."/>
            <person name="He Y."/>
        </authorList>
    </citation>
    <scope>NUCLEOTIDE SEQUENCE [LARGE SCALE GENOMIC DNA]</scope>
    <source>
        <strain evidence="2">cv. XS01</strain>
    </source>
</reference>
<organism evidence="1 2">
    <name type="scientific">Dorcoceras hygrometricum</name>
    <dbReference type="NCBI Taxonomy" id="472368"/>
    <lineage>
        <taxon>Eukaryota</taxon>
        <taxon>Viridiplantae</taxon>
        <taxon>Streptophyta</taxon>
        <taxon>Embryophyta</taxon>
        <taxon>Tracheophyta</taxon>
        <taxon>Spermatophyta</taxon>
        <taxon>Magnoliopsida</taxon>
        <taxon>eudicotyledons</taxon>
        <taxon>Gunneridae</taxon>
        <taxon>Pentapetalae</taxon>
        <taxon>asterids</taxon>
        <taxon>lamiids</taxon>
        <taxon>Lamiales</taxon>
        <taxon>Gesneriaceae</taxon>
        <taxon>Didymocarpoideae</taxon>
        <taxon>Trichosporeae</taxon>
        <taxon>Loxocarpinae</taxon>
        <taxon>Dorcoceras</taxon>
    </lineage>
</organism>
<gene>
    <name evidence="1" type="ORF">F511_47467</name>
</gene>
<dbReference type="EMBL" id="KV233768">
    <property type="protein sequence ID" value="KZT75509.1"/>
    <property type="molecule type" value="Genomic_DNA"/>
</dbReference>
<accession>A0A2Z6ZRI7</accession>
<protein>
    <submittedName>
        <fullName evidence="1">Uncharacterized protein</fullName>
    </submittedName>
</protein>
<evidence type="ECO:0000313" key="2">
    <source>
        <dbReference type="Proteomes" id="UP000250235"/>
    </source>
</evidence>